<evidence type="ECO:0000313" key="3">
    <source>
        <dbReference type="EMBL" id="GMH67311.1"/>
    </source>
</evidence>
<keyword evidence="1" id="KW-0732">Signal</keyword>
<dbReference type="InterPro" id="IPR025832">
    <property type="entry name" value="GxGYxYP_C"/>
</dbReference>
<evidence type="ECO:0000259" key="2">
    <source>
        <dbReference type="Pfam" id="PF14323"/>
    </source>
</evidence>
<reference evidence="4" key="1">
    <citation type="journal article" date="2023" name="Commun. Biol.">
        <title>Genome analysis of Parmales, the sister group of diatoms, reveals the evolutionary specialization of diatoms from phago-mixotrophs to photoautotrophs.</title>
        <authorList>
            <person name="Ban H."/>
            <person name="Sato S."/>
            <person name="Yoshikawa S."/>
            <person name="Yamada K."/>
            <person name="Nakamura Y."/>
            <person name="Ichinomiya M."/>
            <person name="Sato N."/>
            <person name="Blanc-Mathieu R."/>
            <person name="Endo H."/>
            <person name="Kuwata A."/>
            <person name="Ogata H."/>
        </authorList>
    </citation>
    <scope>NUCLEOTIDE SEQUENCE [LARGE SCALE GENOMIC DNA]</scope>
    <source>
        <strain evidence="4">NIES 3701</strain>
    </source>
</reference>
<dbReference type="EMBL" id="BRXY01000116">
    <property type="protein sequence ID" value="GMH67311.1"/>
    <property type="molecule type" value="Genomic_DNA"/>
</dbReference>
<feature type="domain" description="GxGYxYP putative glycoside hydrolase C-terminal" evidence="2">
    <location>
        <begin position="302"/>
        <end position="410"/>
    </location>
</feature>
<dbReference type="AlphaFoldDB" id="A0A9W7A7D4"/>
<dbReference type="Gene3D" id="3.20.20.490">
    <property type="entry name" value="GxGYxYP glycoside hydrolase, C-terminal domain"/>
    <property type="match status" value="1"/>
</dbReference>
<proteinExistence type="predicted"/>
<protein>
    <recommendedName>
        <fullName evidence="2">GxGYxYP putative glycoside hydrolase C-terminal domain-containing protein</fullName>
    </recommendedName>
</protein>
<dbReference type="InterPro" id="IPR038410">
    <property type="entry name" value="GxGYxYP_C_sf"/>
</dbReference>
<dbReference type="PANTHER" id="PTHR37321">
    <property type="entry name" value="EXPORTED PROTEIN-RELATED"/>
    <property type="match status" value="1"/>
</dbReference>
<accession>A0A9W7A7D4</accession>
<sequence>MAITVTMMYLSALLNVTSQISLQSCIGLHNRETTSETDATLADAYTLAEGRYDIDQIWLSELSGVVPAASDPDDYLRSCFSSTSAQGYILYDYSKQKYLMPNIITYASLHSSIPIDVSDLSSFSSLPPLPLFSDLTTLWSHMTPYTATLHMFKNYINQTTSLAKLNPGYDFKGMGHDIMPNRDGGDIDVLLVDYVYKEKLFLMYLARECVPKTLEHKLFNRIVTENNWKKPVKVYGYEDSVPVFGGDVFEAETNCASPHNLGQIATKGVNNLSYFSKNSKQINSPLQQNPTEDITYASTLTYVAIIIGDGDNLDILKTRNLLWWSSRVSRCRDSDKKCFPLSWTISPQLKYILPDMMRYFYGEAKRTGRDYFVLPPSGDMYSYPSLMPEEVQDEYVDDVVEDFRIMSTRSSVHWEWFFSWSGAIKNYFPKFSNLITSVGFFLTDVPFDVPIPEFSHLEDFKIVGENNNVVLFKPNEWRGVDGETEQSPSARDMARRINGAPNGTITHIYLTSDGGASIDSIYEMVAYLEEDVMLVSADALIDLAVQKGI</sequence>
<dbReference type="PANTHER" id="PTHR37321:SF1">
    <property type="entry name" value="EXPORTED PROTEIN"/>
    <property type="match status" value="1"/>
</dbReference>
<name>A0A9W7A7D4_9STRA</name>
<evidence type="ECO:0000313" key="4">
    <source>
        <dbReference type="Proteomes" id="UP001165085"/>
    </source>
</evidence>
<gene>
    <name evidence="3" type="ORF">TrST_g7401</name>
</gene>
<keyword evidence="4" id="KW-1185">Reference proteome</keyword>
<dbReference type="OrthoDB" id="414388at2759"/>
<feature type="signal peptide" evidence="1">
    <location>
        <begin position="1"/>
        <end position="19"/>
    </location>
</feature>
<feature type="chain" id="PRO_5040744009" description="GxGYxYP putative glycoside hydrolase C-terminal domain-containing protein" evidence="1">
    <location>
        <begin position="20"/>
        <end position="549"/>
    </location>
</feature>
<dbReference type="Proteomes" id="UP001165085">
    <property type="component" value="Unassembled WGS sequence"/>
</dbReference>
<comment type="caution">
    <text evidence="3">The sequence shown here is derived from an EMBL/GenBank/DDBJ whole genome shotgun (WGS) entry which is preliminary data.</text>
</comment>
<organism evidence="3 4">
    <name type="scientific">Triparma strigata</name>
    <dbReference type="NCBI Taxonomy" id="1606541"/>
    <lineage>
        <taxon>Eukaryota</taxon>
        <taxon>Sar</taxon>
        <taxon>Stramenopiles</taxon>
        <taxon>Ochrophyta</taxon>
        <taxon>Bolidophyceae</taxon>
        <taxon>Parmales</taxon>
        <taxon>Triparmaceae</taxon>
        <taxon>Triparma</taxon>
    </lineage>
</organism>
<evidence type="ECO:0000256" key="1">
    <source>
        <dbReference type="SAM" id="SignalP"/>
    </source>
</evidence>
<dbReference type="Pfam" id="PF14323">
    <property type="entry name" value="GxGYxYP_C"/>
    <property type="match status" value="1"/>
</dbReference>